<dbReference type="Gene3D" id="3.10.180.10">
    <property type="entry name" value="2,3-Dihydroxybiphenyl 1,2-Dioxygenase, domain 1"/>
    <property type="match status" value="1"/>
</dbReference>
<reference evidence="2 3" key="1">
    <citation type="submission" date="2021-03" db="EMBL/GenBank/DDBJ databases">
        <title>Genomic Encyclopedia of Type Strains, Phase IV (KMG-IV): sequencing the most valuable type-strain genomes for metagenomic binning, comparative biology and taxonomic classification.</title>
        <authorList>
            <person name="Goeker M."/>
        </authorList>
    </citation>
    <scope>NUCLEOTIDE SEQUENCE [LARGE SCALE GENOMIC DNA]</scope>
    <source>
        <strain evidence="2 3">DSM 26048</strain>
    </source>
</reference>
<dbReference type="InterPro" id="IPR029068">
    <property type="entry name" value="Glyas_Bleomycin-R_OHBP_Dase"/>
</dbReference>
<protein>
    <submittedName>
        <fullName evidence="2">Catechol 2,3-dioxygenase-like lactoylglutathione lyase family enzyme</fullName>
    </submittedName>
</protein>
<accession>A0ABS4IP48</accession>
<name>A0ABS4IP48_9BACL</name>
<dbReference type="PROSITE" id="PS51819">
    <property type="entry name" value="VOC"/>
    <property type="match status" value="1"/>
</dbReference>
<comment type="caution">
    <text evidence="2">The sequence shown here is derived from an EMBL/GenBank/DDBJ whole genome shotgun (WGS) entry which is preliminary data.</text>
</comment>
<evidence type="ECO:0000313" key="2">
    <source>
        <dbReference type="EMBL" id="MBP1989327.1"/>
    </source>
</evidence>
<sequence>MSIDTKKKMLKRIDCAYVPVADPAVAAEWYERVLGLELRSPIKPGRGAIMIMGDGQWLFLLPSPNAIPLTFTTTGWAEDDTPVEMFAICFETEDIYSLNESLQAAGAWKEEDFVDESGCGLSVTFKDLDGNKFQAWQQPK</sequence>
<dbReference type="SUPFAM" id="SSF54593">
    <property type="entry name" value="Glyoxalase/Bleomycin resistance protein/Dihydroxybiphenyl dioxygenase"/>
    <property type="match status" value="1"/>
</dbReference>
<dbReference type="Pfam" id="PF00903">
    <property type="entry name" value="Glyoxalase"/>
    <property type="match status" value="1"/>
</dbReference>
<evidence type="ECO:0000313" key="3">
    <source>
        <dbReference type="Proteomes" id="UP001519287"/>
    </source>
</evidence>
<proteinExistence type="predicted"/>
<dbReference type="EMBL" id="JAGGLB010000002">
    <property type="protein sequence ID" value="MBP1989327.1"/>
    <property type="molecule type" value="Genomic_DNA"/>
</dbReference>
<dbReference type="Proteomes" id="UP001519287">
    <property type="component" value="Unassembled WGS sequence"/>
</dbReference>
<dbReference type="InterPro" id="IPR004360">
    <property type="entry name" value="Glyas_Fos-R_dOase_dom"/>
</dbReference>
<keyword evidence="3" id="KW-1185">Reference proteome</keyword>
<dbReference type="RefSeq" id="WP_209970148.1">
    <property type="nucleotide sequence ID" value="NZ_JAGGLB010000002.1"/>
</dbReference>
<organism evidence="2 3">
    <name type="scientific">Paenibacillus eucommiae</name>
    <dbReference type="NCBI Taxonomy" id="1355755"/>
    <lineage>
        <taxon>Bacteria</taxon>
        <taxon>Bacillati</taxon>
        <taxon>Bacillota</taxon>
        <taxon>Bacilli</taxon>
        <taxon>Bacillales</taxon>
        <taxon>Paenibacillaceae</taxon>
        <taxon>Paenibacillus</taxon>
    </lineage>
</organism>
<evidence type="ECO:0000259" key="1">
    <source>
        <dbReference type="PROSITE" id="PS51819"/>
    </source>
</evidence>
<dbReference type="InterPro" id="IPR037523">
    <property type="entry name" value="VOC_core"/>
</dbReference>
<gene>
    <name evidence="2" type="ORF">J2Z66_000922</name>
</gene>
<feature type="domain" description="VOC" evidence="1">
    <location>
        <begin position="12"/>
        <end position="138"/>
    </location>
</feature>
<dbReference type="CDD" id="cd06587">
    <property type="entry name" value="VOC"/>
    <property type="match status" value="1"/>
</dbReference>